<evidence type="ECO:0000313" key="1">
    <source>
        <dbReference type="EMBL" id="KAK1368624.1"/>
    </source>
</evidence>
<reference evidence="1" key="2">
    <citation type="submission" date="2023-05" db="EMBL/GenBank/DDBJ databases">
        <authorList>
            <person name="Schelkunov M.I."/>
        </authorList>
    </citation>
    <scope>NUCLEOTIDE SEQUENCE</scope>
    <source>
        <strain evidence="1">Hsosn_3</strain>
        <tissue evidence="1">Leaf</tissue>
    </source>
</reference>
<accession>A0AAD8HLP5</accession>
<comment type="caution">
    <text evidence="1">The sequence shown here is derived from an EMBL/GenBank/DDBJ whole genome shotgun (WGS) entry which is preliminary data.</text>
</comment>
<evidence type="ECO:0000313" key="2">
    <source>
        <dbReference type="Proteomes" id="UP001237642"/>
    </source>
</evidence>
<dbReference type="AlphaFoldDB" id="A0AAD8HLP5"/>
<dbReference type="EMBL" id="JAUIZM010000008">
    <property type="protein sequence ID" value="KAK1368624.1"/>
    <property type="molecule type" value="Genomic_DNA"/>
</dbReference>
<proteinExistence type="predicted"/>
<organism evidence="1 2">
    <name type="scientific">Heracleum sosnowskyi</name>
    <dbReference type="NCBI Taxonomy" id="360622"/>
    <lineage>
        <taxon>Eukaryota</taxon>
        <taxon>Viridiplantae</taxon>
        <taxon>Streptophyta</taxon>
        <taxon>Embryophyta</taxon>
        <taxon>Tracheophyta</taxon>
        <taxon>Spermatophyta</taxon>
        <taxon>Magnoliopsida</taxon>
        <taxon>eudicotyledons</taxon>
        <taxon>Gunneridae</taxon>
        <taxon>Pentapetalae</taxon>
        <taxon>asterids</taxon>
        <taxon>campanulids</taxon>
        <taxon>Apiales</taxon>
        <taxon>Apiaceae</taxon>
        <taxon>Apioideae</taxon>
        <taxon>apioid superclade</taxon>
        <taxon>Tordylieae</taxon>
        <taxon>Tordyliinae</taxon>
        <taxon>Heracleum</taxon>
    </lineage>
</organism>
<reference evidence="1" key="1">
    <citation type="submission" date="2023-02" db="EMBL/GenBank/DDBJ databases">
        <title>Genome of toxic invasive species Heracleum sosnowskyi carries increased number of genes despite the absence of recent whole-genome duplications.</title>
        <authorList>
            <person name="Schelkunov M."/>
            <person name="Shtratnikova V."/>
            <person name="Makarenko M."/>
            <person name="Klepikova A."/>
            <person name="Omelchenko D."/>
            <person name="Novikova G."/>
            <person name="Obukhova E."/>
            <person name="Bogdanov V."/>
            <person name="Penin A."/>
            <person name="Logacheva M."/>
        </authorList>
    </citation>
    <scope>NUCLEOTIDE SEQUENCE</scope>
    <source>
        <strain evidence="1">Hsosn_3</strain>
        <tissue evidence="1">Leaf</tissue>
    </source>
</reference>
<protein>
    <submittedName>
        <fullName evidence="1">Uncharacterized protein</fullName>
    </submittedName>
</protein>
<name>A0AAD8HLP5_9APIA</name>
<sequence>MQFKLSLTLSMGDQGYVSLEHTRPSVLCTNSFRNPILLKFDLNANITQEEAKLLIKKNGDALSHLQVLQHAFVYLAMVKGPVDLILSIYESKHFFLATSCKDAFWLVEVELNCLKTQNSLCCFLNSITPLELYPTSQLLHFGALPLNRKDHLNFAYGSNSIGRDCIFYATFCDWIVLKLRPLVLFVNL</sequence>
<keyword evidence="2" id="KW-1185">Reference proteome</keyword>
<dbReference type="Proteomes" id="UP001237642">
    <property type="component" value="Unassembled WGS sequence"/>
</dbReference>
<gene>
    <name evidence="1" type="ORF">POM88_034716</name>
</gene>